<dbReference type="PANTHER" id="PTHR10534:SF15">
    <property type="entry name" value="PYRIDOXINE_PYRIDOXAL_PYRIDOXAMINE KINASE"/>
    <property type="match status" value="1"/>
</dbReference>
<organism evidence="7 8">
    <name type="scientific">Enterobacter sp. (strain 638)</name>
    <dbReference type="NCBI Taxonomy" id="399742"/>
    <lineage>
        <taxon>Bacteria</taxon>
        <taxon>Pseudomonadati</taxon>
        <taxon>Pseudomonadota</taxon>
        <taxon>Gammaproteobacteria</taxon>
        <taxon>Enterobacterales</taxon>
        <taxon>Enterobacteriaceae</taxon>
        <taxon>Enterobacter</taxon>
    </lineage>
</organism>
<sequence length="286" mass="31217">MISRVTQAQGLARTADIISIQSQVVYGSVGNSIALPALIKHGWHTLAVPTFLLSNTPDNQGCYGGEISDAWFCGFLQSIQERRQDTQLRAVITGYLGSTSKAERVFAWLNQIATQNPGILIVVDPVMGDDDTGYYVDPDLTFWYRNHLLPLATGLTPNRFELECLMGKTLITEQEIISAALTFLNDKTQWVVVTSASHTENSQMLKIICVSASIVHIVEHAALPNAPKGTGDLFTAELTAGLLRGFSLENAVKTASELTRVCVMNSLIDGTDMLDIQRLESGELKC</sequence>
<dbReference type="CDD" id="cd01173">
    <property type="entry name" value="pyridoxal_pyridoxamine_kinase"/>
    <property type="match status" value="1"/>
</dbReference>
<evidence type="ECO:0000256" key="4">
    <source>
        <dbReference type="ARBA" id="ARBA00022777"/>
    </source>
</evidence>
<dbReference type="InterPro" id="IPR004625">
    <property type="entry name" value="PyrdxlKinase"/>
</dbReference>
<dbReference type="GO" id="GO:0005524">
    <property type="term" value="F:ATP binding"/>
    <property type="evidence" value="ECO:0007669"/>
    <property type="project" value="UniProtKB-KW"/>
</dbReference>
<protein>
    <recommendedName>
        <fullName evidence="1">pyridoxal kinase</fullName>
        <ecNumber evidence="1">2.7.1.35</ecNumber>
    </recommendedName>
</protein>
<evidence type="ECO:0000259" key="6">
    <source>
        <dbReference type="Pfam" id="PF08543"/>
    </source>
</evidence>
<dbReference type="EMBL" id="CP000654">
    <property type="protein sequence ID" value="ABP62816.1"/>
    <property type="molecule type" value="Genomic_DNA"/>
</dbReference>
<dbReference type="PANTHER" id="PTHR10534">
    <property type="entry name" value="PYRIDOXAL KINASE"/>
    <property type="match status" value="1"/>
</dbReference>
<dbReference type="GO" id="GO:0008478">
    <property type="term" value="F:pyridoxal kinase activity"/>
    <property type="evidence" value="ECO:0007669"/>
    <property type="project" value="UniProtKB-EC"/>
</dbReference>
<keyword evidence="2" id="KW-0808">Transferase</keyword>
<evidence type="ECO:0000256" key="1">
    <source>
        <dbReference type="ARBA" id="ARBA00012104"/>
    </source>
</evidence>
<reference evidence="8" key="1">
    <citation type="journal article" date="2010" name="PLoS Genet.">
        <title>Genome sequence of the plant growth promoting endophytic bacterium Enterobacter sp. 638.</title>
        <authorList>
            <person name="Taghavi S."/>
            <person name="van der Lelie D."/>
            <person name="Hoffman A."/>
            <person name="Zhang Y.B."/>
            <person name="Walla M.D."/>
            <person name="Vangronsveld J."/>
            <person name="Newman L."/>
            <person name="Monchy S."/>
        </authorList>
    </citation>
    <scope>NUCLEOTIDE SEQUENCE [LARGE SCALE GENOMIC DNA]</scope>
    <source>
        <strain evidence="8">638</strain>
    </source>
</reference>
<evidence type="ECO:0000256" key="3">
    <source>
        <dbReference type="ARBA" id="ARBA00022741"/>
    </source>
</evidence>
<dbReference type="GO" id="GO:0009443">
    <property type="term" value="P:pyridoxal 5'-phosphate salvage"/>
    <property type="evidence" value="ECO:0007669"/>
    <property type="project" value="InterPro"/>
</dbReference>
<keyword evidence="5" id="KW-0067">ATP-binding</keyword>
<keyword evidence="8" id="KW-1185">Reference proteome</keyword>
<dbReference type="InterPro" id="IPR013749">
    <property type="entry name" value="PM/HMP-P_kinase-1"/>
</dbReference>
<dbReference type="EC" id="2.7.1.35" evidence="1"/>
<evidence type="ECO:0000256" key="2">
    <source>
        <dbReference type="ARBA" id="ARBA00022679"/>
    </source>
</evidence>
<accession>A0A9J9GK51</accession>
<dbReference type="Pfam" id="PF08543">
    <property type="entry name" value="Phos_pyr_kin"/>
    <property type="match status" value="1"/>
</dbReference>
<keyword evidence="4 7" id="KW-0418">Kinase</keyword>
<dbReference type="SUPFAM" id="SSF53613">
    <property type="entry name" value="Ribokinase-like"/>
    <property type="match status" value="1"/>
</dbReference>
<dbReference type="AlphaFoldDB" id="A0A9J9GK51"/>
<dbReference type="GO" id="GO:0008902">
    <property type="term" value="F:hydroxymethylpyrimidine kinase activity"/>
    <property type="evidence" value="ECO:0007669"/>
    <property type="project" value="TreeGrafter"/>
</dbReference>
<feature type="domain" description="Pyridoxamine kinase/Phosphomethylpyrimidine kinase" evidence="6">
    <location>
        <begin position="78"/>
        <end position="266"/>
    </location>
</feature>
<evidence type="ECO:0000313" key="7">
    <source>
        <dbReference type="EMBL" id="ABP62816.1"/>
    </source>
</evidence>
<proteinExistence type="predicted"/>
<dbReference type="Proteomes" id="UP000000230">
    <property type="component" value="Plasmid pENTE01"/>
</dbReference>
<evidence type="ECO:0000256" key="5">
    <source>
        <dbReference type="ARBA" id="ARBA00022840"/>
    </source>
</evidence>
<dbReference type="InterPro" id="IPR029056">
    <property type="entry name" value="Ribokinase-like"/>
</dbReference>
<evidence type="ECO:0000313" key="8">
    <source>
        <dbReference type="Proteomes" id="UP000000230"/>
    </source>
</evidence>
<keyword evidence="7" id="KW-0614">Plasmid</keyword>
<keyword evidence="3" id="KW-0547">Nucleotide-binding</keyword>
<dbReference type="KEGG" id="ent:Ent638_4211"/>
<gene>
    <name evidence="7" type="ordered locus">Ent638_4211</name>
</gene>
<dbReference type="Gene3D" id="3.40.1190.20">
    <property type="match status" value="1"/>
</dbReference>
<dbReference type="GO" id="GO:0005829">
    <property type="term" value="C:cytosol"/>
    <property type="evidence" value="ECO:0007669"/>
    <property type="project" value="TreeGrafter"/>
</dbReference>
<geneLocation type="plasmid" evidence="7 8">
    <name>pENTE01</name>
</geneLocation>
<name>A0A9J9GK51_ENT38</name>